<sequence length="501" mass="52721">MDLLANLALGFSTATSIEHLVYCFVGALLGTLIGILPGVGPTATIAMLLPITFTLSPTASLIMLAGIYYGAQYGGSTTAILINLPGEASSVVTAIDGYQMARRGRAGPALAVAAVGSFIAGTFATLLIAAFAPALALVAIEFGPAEYFSLIVVGLVCSIALAHGSVLRALAMVVLGLLLSVIGTDVYSGLPRLNFGMIELFDGINVIAVAVGIFGVAEILRNLAGNVKRSGEINKIGRLMPTRDDIKRSTNPVLRGTAIGSILGILPGGGAMLSSFTSYALEKRLSKTPERFGHGAIEAVAGPESANNAGAQTSFIPMLTLGIPSNPVMALMLGAMLIQGIAPGPSVINERPELFWGLIASMWIGNLMLLVLNLPLVGLWVRLLKVPYEALFPAIIIFSAIGTYSINGNAFDLYQISMFGILGYVLYRLKCEPAPLLLGFVLGPLLEENLRRAMMMSRGSPVTFFDRPISLGLLLAAVALLAVSVLPMMVRRRKKIFVEDD</sequence>
<feature type="transmembrane region" description="Helical" evidence="1">
    <location>
        <begin position="388"/>
        <end position="407"/>
    </location>
</feature>
<feature type="transmembrane region" description="Helical" evidence="1">
    <location>
        <begin position="169"/>
        <end position="188"/>
    </location>
</feature>
<dbReference type="PANTHER" id="PTHR35342:SF5">
    <property type="entry name" value="TRICARBOXYLIC TRANSPORT PROTEIN"/>
    <property type="match status" value="1"/>
</dbReference>
<feature type="transmembrane region" description="Helical" evidence="1">
    <location>
        <begin position="469"/>
        <end position="490"/>
    </location>
</feature>
<feature type="transmembrane region" description="Helical" evidence="1">
    <location>
        <begin position="109"/>
        <end position="139"/>
    </location>
</feature>
<dbReference type="Pfam" id="PF01970">
    <property type="entry name" value="TctA"/>
    <property type="match status" value="1"/>
</dbReference>
<feature type="transmembrane region" description="Helical" evidence="1">
    <location>
        <begin position="20"/>
        <end position="39"/>
    </location>
</feature>
<keyword evidence="1" id="KW-0472">Membrane</keyword>
<dbReference type="PANTHER" id="PTHR35342">
    <property type="entry name" value="TRICARBOXYLIC TRANSPORT PROTEIN"/>
    <property type="match status" value="1"/>
</dbReference>
<proteinExistence type="predicted"/>
<evidence type="ECO:0000259" key="2">
    <source>
        <dbReference type="Pfam" id="PF01970"/>
    </source>
</evidence>
<name>A0ABZ2I2W9_9HYPH</name>
<keyword evidence="1" id="KW-0812">Transmembrane</keyword>
<evidence type="ECO:0000313" key="3">
    <source>
        <dbReference type="EMBL" id="WWT33238.1"/>
    </source>
</evidence>
<dbReference type="InterPro" id="IPR002823">
    <property type="entry name" value="DUF112_TM"/>
</dbReference>
<keyword evidence="1" id="KW-1133">Transmembrane helix</keyword>
<organism evidence="3 4">
    <name type="scientific">Pelagibacterium nitratireducens</name>
    <dbReference type="NCBI Taxonomy" id="1046114"/>
    <lineage>
        <taxon>Bacteria</taxon>
        <taxon>Pseudomonadati</taxon>
        <taxon>Pseudomonadota</taxon>
        <taxon>Alphaproteobacteria</taxon>
        <taxon>Hyphomicrobiales</taxon>
        <taxon>Devosiaceae</taxon>
        <taxon>Pelagibacterium</taxon>
    </lineage>
</organism>
<feature type="domain" description="DUF112" evidence="2">
    <location>
        <begin position="20"/>
        <end position="438"/>
    </location>
</feature>
<feature type="transmembrane region" description="Helical" evidence="1">
    <location>
        <begin position="145"/>
        <end position="162"/>
    </location>
</feature>
<protein>
    <submittedName>
        <fullName evidence="3">Tripartite tricarboxylate transporter permease</fullName>
    </submittedName>
</protein>
<dbReference type="Proteomes" id="UP001369958">
    <property type="component" value="Chromosome"/>
</dbReference>
<keyword evidence="4" id="KW-1185">Reference proteome</keyword>
<feature type="transmembrane region" description="Helical" evidence="1">
    <location>
        <begin position="200"/>
        <end position="220"/>
    </location>
</feature>
<evidence type="ECO:0000256" key="1">
    <source>
        <dbReference type="SAM" id="Phobius"/>
    </source>
</evidence>
<evidence type="ECO:0000313" key="4">
    <source>
        <dbReference type="Proteomes" id="UP001369958"/>
    </source>
</evidence>
<feature type="transmembrane region" description="Helical" evidence="1">
    <location>
        <begin position="45"/>
        <end position="69"/>
    </location>
</feature>
<dbReference type="RefSeq" id="WP_338608687.1">
    <property type="nucleotide sequence ID" value="NZ_CP146275.1"/>
</dbReference>
<accession>A0ABZ2I2W9</accession>
<dbReference type="EMBL" id="CP146275">
    <property type="protein sequence ID" value="WWT33238.1"/>
    <property type="molecule type" value="Genomic_DNA"/>
</dbReference>
<reference evidence="3 4" key="1">
    <citation type="submission" date="2024-02" db="EMBL/GenBank/DDBJ databases">
        <title>Complete genome sequence of Pelagibacterium nitratireducens ZH15.</title>
        <authorList>
            <person name="Zhao L.H."/>
        </authorList>
    </citation>
    <scope>NUCLEOTIDE SEQUENCE [LARGE SCALE GENOMIC DNA]</scope>
    <source>
        <strain evidence="3 4">ZH15</strain>
    </source>
</reference>
<feature type="transmembrane region" description="Helical" evidence="1">
    <location>
        <begin position="354"/>
        <end position="381"/>
    </location>
</feature>
<gene>
    <name evidence="3" type="ORF">V6617_01855</name>
</gene>
<feature type="transmembrane region" description="Helical" evidence="1">
    <location>
        <begin position="328"/>
        <end position="348"/>
    </location>
</feature>